<dbReference type="SMART" id="SM00304">
    <property type="entry name" value="HAMP"/>
    <property type="match status" value="1"/>
</dbReference>
<feature type="transmembrane region" description="Helical" evidence="11">
    <location>
        <begin position="50"/>
        <end position="72"/>
    </location>
</feature>
<keyword evidence="11" id="KW-0812">Transmembrane</keyword>
<evidence type="ECO:0000259" key="12">
    <source>
        <dbReference type="PROSITE" id="PS50109"/>
    </source>
</evidence>
<dbReference type="Pfam" id="PF00672">
    <property type="entry name" value="HAMP"/>
    <property type="match status" value="1"/>
</dbReference>
<dbReference type="EMBL" id="BIFQ01000001">
    <property type="protein sequence ID" value="GCE07492.1"/>
    <property type="molecule type" value="Genomic_DNA"/>
</dbReference>
<evidence type="ECO:0000256" key="7">
    <source>
        <dbReference type="ARBA" id="ARBA00022777"/>
    </source>
</evidence>
<dbReference type="PRINTS" id="PR00344">
    <property type="entry name" value="BCTRLSENSOR"/>
</dbReference>
<dbReference type="GO" id="GO:0000156">
    <property type="term" value="F:phosphorelay response regulator activity"/>
    <property type="evidence" value="ECO:0007669"/>
    <property type="project" value="TreeGrafter"/>
</dbReference>
<keyword evidence="15" id="KW-1185">Reference proteome</keyword>
<evidence type="ECO:0000313" key="14">
    <source>
        <dbReference type="EMBL" id="GCE07492.1"/>
    </source>
</evidence>
<proteinExistence type="predicted"/>
<evidence type="ECO:0000256" key="10">
    <source>
        <dbReference type="ARBA" id="ARBA00023136"/>
    </source>
</evidence>
<keyword evidence="5" id="KW-0808">Transferase</keyword>
<dbReference type="CDD" id="cd06225">
    <property type="entry name" value="HAMP"/>
    <property type="match status" value="1"/>
</dbReference>
<dbReference type="Gene3D" id="1.10.287.130">
    <property type="match status" value="1"/>
</dbReference>
<evidence type="ECO:0000256" key="4">
    <source>
        <dbReference type="ARBA" id="ARBA00022553"/>
    </source>
</evidence>
<dbReference type="SUPFAM" id="SSF158472">
    <property type="entry name" value="HAMP domain-like"/>
    <property type="match status" value="1"/>
</dbReference>
<evidence type="ECO:0000256" key="9">
    <source>
        <dbReference type="ARBA" id="ARBA00023012"/>
    </source>
</evidence>
<dbReference type="Proteomes" id="UP000287224">
    <property type="component" value="Unassembled WGS sequence"/>
</dbReference>
<sequence length="363" mass="40574">MRINTLFARLFLTCLAALVFSHVVLAVTFAALFQHSQASLHLNAAALNQMKQLFSIASCLSLVPTSIMLLFLSHRITAPLREMQRVACQIAQGEFAQRVKIKRHDEVGTLGEAFNAMAAALADLDQMRKDFVANVSHDLRSPLTSIHGFVRAFLDDAIPDDRKCHALQVMEEQTTRMIKLVNDLLDLTRIEAGQLEIHPVAFNLSELVRQVVARMEPEWAKKQVIVEILTEEAYDIYAMADRDRIDQVLVNLIHNALQFSPPACSVAVCLRKEAQAMIAVQDEGPGIKPEDRERIWERFYKVDQARTKQTGTGIGLSIVKHLLDLHHSPISVASEVGKGSTFTFTLPLAPNPSLLLEAERPER</sequence>
<dbReference type="Pfam" id="PF00512">
    <property type="entry name" value="HisKA"/>
    <property type="match status" value="1"/>
</dbReference>
<dbReference type="InterPro" id="IPR003594">
    <property type="entry name" value="HATPase_dom"/>
</dbReference>
<dbReference type="InterPro" id="IPR003660">
    <property type="entry name" value="HAMP_dom"/>
</dbReference>
<comment type="caution">
    <text evidence="14">The sequence shown here is derived from an EMBL/GenBank/DDBJ whole genome shotgun (WGS) entry which is preliminary data.</text>
</comment>
<evidence type="ECO:0000256" key="5">
    <source>
        <dbReference type="ARBA" id="ARBA00022679"/>
    </source>
</evidence>
<keyword evidence="10 11" id="KW-0472">Membrane</keyword>
<evidence type="ECO:0000256" key="1">
    <source>
        <dbReference type="ARBA" id="ARBA00000085"/>
    </source>
</evidence>
<feature type="domain" description="Histidine kinase" evidence="12">
    <location>
        <begin position="134"/>
        <end position="350"/>
    </location>
</feature>
<dbReference type="Gene3D" id="6.10.340.10">
    <property type="match status" value="1"/>
</dbReference>
<dbReference type="GO" id="GO:0000155">
    <property type="term" value="F:phosphorelay sensor kinase activity"/>
    <property type="evidence" value="ECO:0007669"/>
    <property type="project" value="InterPro"/>
</dbReference>
<dbReference type="GO" id="GO:0030295">
    <property type="term" value="F:protein kinase activator activity"/>
    <property type="evidence" value="ECO:0007669"/>
    <property type="project" value="TreeGrafter"/>
</dbReference>
<dbReference type="InterPro" id="IPR003661">
    <property type="entry name" value="HisK_dim/P_dom"/>
</dbReference>
<dbReference type="GO" id="GO:0007234">
    <property type="term" value="P:osmosensory signaling via phosphorelay pathway"/>
    <property type="evidence" value="ECO:0007669"/>
    <property type="project" value="TreeGrafter"/>
</dbReference>
<dbReference type="AlphaFoldDB" id="A0A401ZKZ0"/>
<evidence type="ECO:0000313" key="15">
    <source>
        <dbReference type="Proteomes" id="UP000287224"/>
    </source>
</evidence>
<keyword evidence="8" id="KW-0067">ATP-binding</keyword>
<reference evidence="15" key="1">
    <citation type="submission" date="2018-12" db="EMBL/GenBank/DDBJ databases">
        <title>Tengunoibacter tsumagoiensis gen. nov., sp. nov., Dictyobacter kobayashii sp. nov., D. alpinus sp. nov., and D. joshuensis sp. nov. and description of Dictyobacteraceae fam. nov. within the order Ktedonobacterales isolated from Tengu-no-mugimeshi.</title>
        <authorList>
            <person name="Wang C.M."/>
            <person name="Zheng Y."/>
            <person name="Sakai Y."/>
            <person name="Toyoda A."/>
            <person name="Minakuchi Y."/>
            <person name="Abe K."/>
            <person name="Yokota A."/>
            <person name="Yabe S."/>
        </authorList>
    </citation>
    <scope>NUCLEOTIDE SEQUENCE [LARGE SCALE GENOMIC DNA]</scope>
    <source>
        <strain evidence="15">S-27</strain>
    </source>
</reference>
<keyword evidence="4" id="KW-0597">Phosphoprotein</keyword>
<accession>A0A401ZKZ0</accession>
<dbReference type="SUPFAM" id="SSF55874">
    <property type="entry name" value="ATPase domain of HSP90 chaperone/DNA topoisomerase II/histidine kinase"/>
    <property type="match status" value="1"/>
</dbReference>
<dbReference type="Pfam" id="PF02518">
    <property type="entry name" value="HATPase_c"/>
    <property type="match status" value="1"/>
</dbReference>
<dbReference type="PROSITE" id="PS50885">
    <property type="entry name" value="HAMP"/>
    <property type="match status" value="1"/>
</dbReference>
<evidence type="ECO:0000256" key="8">
    <source>
        <dbReference type="ARBA" id="ARBA00022840"/>
    </source>
</evidence>
<dbReference type="SUPFAM" id="SSF47384">
    <property type="entry name" value="Homodimeric domain of signal transducing histidine kinase"/>
    <property type="match status" value="1"/>
</dbReference>
<dbReference type="SMART" id="SM00387">
    <property type="entry name" value="HATPase_c"/>
    <property type="match status" value="1"/>
</dbReference>
<evidence type="ECO:0000256" key="3">
    <source>
        <dbReference type="ARBA" id="ARBA00012438"/>
    </source>
</evidence>
<dbReference type="InterPro" id="IPR004358">
    <property type="entry name" value="Sig_transdc_His_kin-like_C"/>
</dbReference>
<feature type="domain" description="HAMP" evidence="13">
    <location>
        <begin position="74"/>
        <end position="126"/>
    </location>
</feature>
<comment type="subcellular location">
    <subcellularLocation>
        <location evidence="2">Membrane</location>
    </subcellularLocation>
</comment>
<dbReference type="RefSeq" id="WP_126598794.1">
    <property type="nucleotide sequence ID" value="NZ_BIFQ01000001.1"/>
</dbReference>
<protein>
    <recommendedName>
        <fullName evidence="3">histidine kinase</fullName>
        <ecNumber evidence="3">2.7.13.3</ecNumber>
    </recommendedName>
</protein>
<organism evidence="14 15">
    <name type="scientific">Dictyobacter aurantiacus</name>
    <dbReference type="NCBI Taxonomy" id="1936993"/>
    <lineage>
        <taxon>Bacteria</taxon>
        <taxon>Bacillati</taxon>
        <taxon>Chloroflexota</taxon>
        <taxon>Ktedonobacteria</taxon>
        <taxon>Ktedonobacterales</taxon>
        <taxon>Dictyobacteraceae</taxon>
        <taxon>Dictyobacter</taxon>
    </lineage>
</organism>
<keyword evidence="9" id="KW-0902">Two-component regulatory system</keyword>
<dbReference type="SMART" id="SM00388">
    <property type="entry name" value="HisKA"/>
    <property type="match status" value="1"/>
</dbReference>
<evidence type="ECO:0000256" key="11">
    <source>
        <dbReference type="SAM" id="Phobius"/>
    </source>
</evidence>
<evidence type="ECO:0000256" key="2">
    <source>
        <dbReference type="ARBA" id="ARBA00004370"/>
    </source>
</evidence>
<dbReference type="GO" id="GO:0016020">
    <property type="term" value="C:membrane"/>
    <property type="evidence" value="ECO:0007669"/>
    <property type="project" value="UniProtKB-SubCell"/>
</dbReference>
<keyword evidence="7" id="KW-0418">Kinase</keyword>
<dbReference type="FunFam" id="3.30.565.10:FF:000006">
    <property type="entry name" value="Sensor histidine kinase WalK"/>
    <property type="match status" value="1"/>
</dbReference>
<dbReference type="InterPro" id="IPR050351">
    <property type="entry name" value="BphY/WalK/GraS-like"/>
</dbReference>
<dbReference type="InterPro" id="IPR036097">
    <property type="entry name" value="HisK_dim/P_sf"/>
</dbReference>
<dbReference type="CDD" id="cd00075">
    <property type="entry name" value="HATPase"/>
    <property type="match status" value="1"/>
</dbReference>
<gene>
    <name evidence="14" type="ORF">KDAU_48210</name>
</gene>
<dbReference type="PROSITE" id="PS50109">
    <property type="entry name" value="HIS_KIN"/>
    <property type="match status" value="1"/>
</dbReference>
<dbReference type="FunFam" id="1.10.287.130:FF:000001">
    <property type="entry name" value="Two-component sensor histidine kinase"/>
    <property type="match status" value="1"/>
</dbReference>
<comment type="catalytic activity">
    <reaction evidence="1">
        <text>ATP + protein L-histidine = ADP + protein N-phospho-L-histidine.</text>
        <dbReference type="EC" id="2.7.13.3"/>
    </reaction>
</comment>
<dbReference type="PANTHER" id="PTHR42878:SF7">
    <property type="entry name" value="SENSOR HISTIDINE KINASE GLRK"/>
    <property type="match status" value="1"/>
</dbReference>
<name>A0A401ZKZ0_9CHLR</name>
<dbReference type="OrthoDB" id="9800372at2"/>
<dbReference type="CDD" id="cd00082">
    <property type="entry name" value="HisKA"/>
    <property type="match status" value="1"/>
</dbReference>
<dbReference type="InterPro" id="IPR036890">
    <property type="entry name" value="HATPase_C_sf"/>
</dbReference>
<keyword evidence="11" id="KW-1133">Transmembrane helix</keyword>
<keyword evidence="6" id="KW-0547">Nucleotide-binding</keyword>
<dbReference type="GO" id="GO:0005524">
    <property type="term" value="F:ATP binding"/>
    <property type="evidence" value="ECO:0007669"/>
    <property type="project" value="UniProtKB-KW"/>
</dbReference>
<dbReference type="EC" id="2.7.13.3" evidence="3"/>
<evidence type="ECO:0000259" key="13">
    <source>
        <dbReference type="PROSITE" id="PS50885"/>
    </source>
</evidence>
<evidence type="ECO:0000256" key="6">
    <source>
        <dbReference type="ARBA" id="ARBA00022741"/>
    </source>
</evidence>
<dbReference type="Gene3D" id="3.30.565.10">
    <property type="entry name" value="Histidine kinase-like ATPase, C-terminal domain"/>
    <property type="match status" value="1"/>
</dbReference>
<dbReference type="PANTHER" id="PTHR42878">
    <property type="entry name" value="TWO-COMPONENT HISTIDINE KINASE"/>
    <property type="match status" value="1"/>
</dbReference>
<dbReference type="InterPro" id="IPR005467">
    <property type="entry name" value="His_kinase_dom"/>
</dbReference>